<gene>
    <name evidence="1" type="ORF">C884_02378</name>
</gene>
<name>M2XCI1_9MICC</name>
<comment type="caution">
    <text evidence="1">The sequence shown here is derived from an EMBL/GenBank/DDBJ whole genome shotgun (WGS) entry which is preliminary data.</text>
</comment>
<keyword evidence="2" id="KW-1185">Reference proteome</keyword>
<organism evidence="1 2">
    <name type="scientific">Kocuria palustris PEL</name>
    <dbReference type="NCBI Taxonomy" id="1236550"/>
    <lineage>
        <taxon>Bacteria</taxon>
        <taxon>Bacillati</taxon>
        <taxon>Actinomycetota</taxon>
        <taxon>Actinomycetes</taxon>
        <taxon>Micrococcales</taxon>
        <taxon>Micrococcaceae</taxon>
        <taxon>Kocuria</taxon>
    </lineage>
</organism>
<dbReference type="Proteomes" id="UP000009877">
    <property type="component" value="Unassembled WGS sequence"/>
</dbReference>
<evidence type="ECO:0000313" key="2">
    <source>
        <dbReference type="Proteomes" id="UP000009877"/>
    </source>
</evidence>
<protein>
    <submittedName>
        <fullName evidence="1">Uncharacterized protein</fullName>
    </submittedName>
</protein>
<evidence type="ECO:0000313" key="1">
    <source>
        <dbReference type="EMBL" id="EME36771.1"/>
    </source>
</evidence>
<dbReference type="RefSeq" id="WP_006214428.1">
    <property type="nucleotide sequence ID" value="NZ_ANHZ02000008.1"/>
</dbReference>
<proteinExistence type="predicted"/>
<reference evidence="1 2" key="1">
    <citation type="journal article" date="2014" name="Genome Announc.">
        <title>Draft Genome Sequence of Kocuria palustris PEL.</title>
        <authorList>
            <person name="Sharma G."/>
            <person name="Khatri I."/>
            <person name="Subramanian S."/>
        </authorList>
    </citation>
    <scope>NUCLEOTIDE SEQUENCE [LARGE SCALE GENOMIC DNA]</scope>
    <source>
        <strain evidence="1 2">PEL</strain>
    </source>
</reference>
<dbReference type="AlphaFoldDB" id="M2XCI1"/>
<sequence>MSIYRLLRVEIGLSAQRTETLLARGMLINTLLSLRLPDLVETDEDASTLLRCIFRDTFDDVVATASQRAPLPEAHRSAETSD</sequence>
<dbReference type="EMBL" id="ANHZ02000008">
    <property type="protein sequence ID" value="EME36771.1"/>
    <property type="molecule type" value="Genomic_DNA"/>
</dbReference>
<accession>M2XCI1</accession>